<dbReference type="RefSeq" id="WP_169455437.1">
    <property type="nucleotide sequence ID" value="NZ_CP051774.1"/>
</dbReference>
<dbReference type="PANTHER" id="PTHR32322:SF2">
    <property type="entry name" value="EAMA DOMAIN-CONTAINING PROTEIN"/>
    <property type="match status" value="1"/>
</dbReference>
<evidence type="ECO:0000256" key="6">
    <source>
        <dbReference type="SAM" id="Phobius"/>
    </source>
</evidence>
<feature type="domain" description="EamA" evidence="7">
    <location>
        <begin position="13"/>
        <end position="145"/>
    </location>
</feature>
<name>A0A858RJD7_9BACT</name>
<keyword evidence="3 6" id="KW-0812">Transmembrane</keyword>
<dbReference type="InterPro" id="IPR037185">
    <property type="entry name" value="EmrE-like"/>
</dbReference>
<evidence type="ECO:0000259" key="7">
    <source>
        <dbReference type="Pfam" id="PF00892"/>
    </source>
</evidence>
<dbReference type="InterPro" id="IPR050638">
    <property type="entry name" value="AA-Vitamin_Transporters"/>
</dbReference>
<feature type="transmembrane region" description="Helical" evidence="6">
    <location>
        <begin position="42"/>
        <end position="63"/>
    </location>
</feature>
<dbReference type="EMBL" id="CP051774">
    <property type="protein sequence ID" value="QJE97037.1"/>
    <property type="molecule type" value="Genomic_DNA"/>
</dbReference>
<evidence type="ECO:0000313" key="9">
    <source>
        <dbReference type="Proteomes" id="UP000501812"/>
    </source>
</evidence>
<dbReference type="Proteomes" id="UP000501812">
    <property type="component" value="Chromosome"/>
</dbReference>
<dbReference type="KEGG" id="luo:HHL09_14995"/>
<evidence type="ECO:0000313" key="8">
    <source>
        <dbReference type="EMBL" id="QJE97037.1"/>
    </source>
</evidence>
<sequence length="307" mass="32102">MSPHDETLSRARIGMIFGFLGVLAFSLTLPATRLAVSSLDPVLVGLGRSAVAAVPAALLLYFTKQRWPSAAQCRALAIVALGVIAGFPVCSALAMTRIDASHGAVLVGFLPLATAVAAFMRAGERPAARFWLSSIAGSATIAVFSLSSGEGAFSPGDGILFLGVLLAALGYAEGGRLAREIGGWQVICWSLVLAFPVIIGPVLWLVSVHGISAPLTAWGGFTYLTVVSAFLGFFAWYHGLALGGVAKVGQIQLLQPFFTFIFAAGFLGEKFGWKPVICAALVATFILIGRGNWSFRRKSGSLLLGKA</sequence>
<dbReference type="SUPFAM" id="SSF103481">
    <property type="entry name" value="Multidrug resistance efflux transporter EmrE"/>
    <property type="match status" value="2"/>
</dbReference>
<feature type="transmembrane region" description="Helical" evidence="6">
    <location>
        <begin position="100"/>
        <end position="120"/>
    </location>
</feature>
<reference evidence="8 9" key="1">
    <citation type="submission" date="2020-04" db="EMBL/GenBank/DDBJ databases">
        <title>Luteolibacter sp. G-1-1-1 isolated from soil.</title>
        <authorList>
            <person name="Dahal R.H."/>
        </authorList>
    </citation>
    <scope>NUCLEOTIDE SEQUENCE [LARGE SCALE GENOMIC DNA]</scope>
    <source>
        <strain evidence="8 9">G-1-1-1</strain>
    </source>
</reference>
<evidence type="ECO:0000256" key="2">
    <source>
        <dbReference type="ARBA" id="ARBA00007362"/>
    </source>
</evidence>
<evidence type="ECO:0000256" key="5">
    <source>
        <dbReference type="ARBA" id="ARBA00023136"/>
    </source>
</evidence>
<feature type="transmembrane region" description="Helical" evidence="6">
    <location>
        <begin position="218"/>
        <end position="237"/>
    </location>
</feature>
<organism evidence="8 9">
    <name type="scientific">Luteolibacter luteus</name>
    <dbReference type="NCBI Taxonomy" id="2728835"/>
    <lineage>
        <taxon>Bacteria</taxon>
        <taxon>Pseudomonadati</taxon>
        <taxon>Verrucomicrobiota</taxon>
        <taxon>Verrucomicrobiia</taxon>
        <taxon>Verrucomicrobiales</taxon>
        <taxon>Verrucomicrobiaceae</taxon>
        <taxon>Luteolibacter</taxon>
    </lineage>
</organism>
<proteinExistence type="inferred from homology"/>
<comment type="subcellular location">
    <subcellularLocation>
        <location evidence="1">Membrane</location>
        <topology evidence="1">Multi-pass membrane protein</topology>
    </subcellularLocation>
</comment>
<dbReference type="AlphaFoldDB" id="A0A858RJD7"/>
<feature type="transmembrane region" description="Helical" evidence="6">
    <location>
        <begin position="75"/>
        <end position="94"/>
    </location>
</feature>
<feature type="transmembrane region" description="Helical" evidence="6">
    <location>
        <begin position="127"/>
        <end position="146"/>
    </location>
</feature>
<dbReference type="InterPro" id="IPR000620">
    <property type="entry name" value="EamA_dom"/>
</dbReference>
<dbReference type="PANTHER" id="PTHR32322">
    <property type="entry name" value="INNER MEMBRANE TRANSPORTER"/>
    <property type="match status" value="1"/>
</dbReference>
<dbReference type="GO" id="GO:0016020">
    <property type="term" value="C:membrane"/>
    <property type="evidence" value="ECO:0007669"/>
    <property type="project" value="UniProtKB-SubCell"/>
</dbReference>
<keyword evidence="4 6" id="KW-1133">Transmembrane helix</keyword>
<gene>
    <name evidence="8" type="ORF">HHL09_14995</name>
</gene>
<feature type="domain" description="EamA" evidence="7">
    <location>
        <begin position="156"/>
        <end position="287"/>
    </location>
</feature>
<feature type="transmembrane region" description="Helical" evidence="6">
    <location>
        <begin position="152"/>
        <end position="172"/>
    </location>
</feature>
<keyword evidence="5 6" id="KW-0472">Membrane</keyword>
<dbReference type="Pfam" id="PF00892">
    <property type="entry name" value="EamA"/>
    <property type="match status" value="2"/>
</dbReference>
<comment type="similarity">
    <text evidence="2">Belongs to the EamA transporter family.</text>
</comment>
<protein>
    <submittedName>
        <fullName evidence="8">DMT family transporter</fullName>
    </submittedName>
</protein>
<keyword evidence="9" id="KW-1185">Reference proteome</keyword>
<feature type="transmembrane region" description="Helical" evidence="6">
    <location>
        <begin position="12"/>
        <end position="36"/>
    </location>
</feature>
<evidence type="ECO:0000256" key="1">
    <source>
        <dbReference type="ARBA" id="ARBA00004141"/>
    </source>
</evidence>
<feature type="transmembrane region" description="Helical" evidence="6">
    <location>
        <begin position="249"/>
        <end position="267"/>
    </location>
</feature>
<accession>A0A858RJD7</accession>
<evidence type="ECO:0000256" key="4">
    <source>
        <dbReference type="ARBA" id="ARBA00022989"/>
    </source>
</evidence>
<feature type="transmembrane region" description="Helical" evidence="6">
    <location>
        <begin position="273"/>
        <end position="293"/>
    </location>
</feature>
<feature type="transmembrane region" description="Helical" evidence="6">
    <location>
        <begin position="184"/>
        <end position="206"/>
    </location>
</feature>
<evidence type="ECO:0000256" key="3">
    <source>
        <dbReference type="ARBA" id="ARBA00022692"/>
    </source>
</evidence>